<feature type="compositionally biased region" description="Polar residues" evidence="1">
    <location>
        <begin position="32"/>
        <end position="46"/>
    </location>
</feature>
<dbReference type="RefSeq" id="WP_307305982.1">
    <property type="nucleotide sequence ID" value="NZ_JAUSRE010000005.1"/>
</dbReference>
<evidence type="ECO:0008006" key="4">
    <source>
        <dbReference type="Google" id="ProtNLM"/>
    </source>
</evidence>
<evidence type="ECO:0000256" key="1">
    <source>
        <dbReference type="SAM" id="MobiDB-lite"/>
    </source>
</evidence>
<dbReference type="Proteomes" id="UP001226577">
    <property type="component" value="Unassembled WGS sequence"/>
</dbReference>
<accession>A0ABT9RU72</accession>
<keyword evidence="3" id="KW-1185">Reference proteome</keyword>
<evidence type="ECO:0000313" key="3">
    <source>
        <dbReference type="Proteomes" id="UP001226577"/>
    </source>
</evidence>
<proteinExistence type="predicted"/>
<comment type="caution">
    <text evidence="2">The sequence shown here is derived from an EMBL/GenBank/DDBJ whole genome shotgun (WGS) entry which is preliminary data.</text>
</comment>
<organism evidence="2 3">
    <name type="scientific">Pseudarthrobacter enclensis</name>
    <dbReference type="NCBI Taxonomy" id="993070"/>
    <lineage>
        <taxon>Bacteria</taxon>
        <taxon>Bacillati</taxon>
        <taxon>Actinomycetota</taxon>
        <taxon>Actinomycetes</taxon>
        <taxon>Micrococcales</taxon>
        <taxon>Micrococcaceae</taxon>
        <taxon>Pseudarthrobacter</taxon>
    </lineage>
</organism>
<dbReference type="EMBL" id="JAUSRE010000005">
    <property type="protein sequence ID" value="MDP9887834.1"/>
    <property type="molecule type" value="Genomic_DNA"/>
</dbReference>
<gene>
    <name evidence="2" type="ORF">J2X98_001412</name>
</gene>
<name>A0ABT9RU72_9MICC</name>
<feature type="region of interest" description="Disordered" evidence="1">
    <location>
        <begin position="32"/>
        <end position="60"/>
    </location>
</feature>
<evidence type="ECO:0000313" key="2">
    <source>
        <dbReference type="EMBL" id="MDP9887834.1"/>
    </source>
</evidence>
<sequence length="245" mass="25000">MTFSRSRLALLAALLIVGLVILGFLYANTQKHQSPAPGTNASPTSQGDDEDSTDGQDTAAGTAPTVAAIPAGPLPGAAPAVKTVHSPGTVAVDLNLTAGQCKARTIDAAAGLYLPDPACTPGAVDPAVTQDNLGSTICKPGYTMTVRAPASDTDKAKALSLAQYGQTRASTTEYDHLISLQLGGTNAVSNLWPEPNRAGANGTTNPKDAIETRLNKAVCAHKVTLAAAQKAIATNWVTAEKDLGM</sequence>
<reference evidence="2 3" key="1">
    <citation type="submission" date="2023-07" db="EMBL/GenBank/DDBJ databases">
        <title>Sorghum-associated microbial communities from plants grown in Nebraska, USA.</title>
        <authorList>
            <person name="Schachtman D."/>
        </authorList>
    </citation>
    <scope>NUCLEOTIDE SEQUENCE [LARGE SCALE GENOMIC DNA]</scope>
    <source>
        <strain evidence="2 3">CC222</strain>
    </source>
</reference>
<protein>
    <recommendedName>
        <fullName evidence="4">Nuclease</fullName>
    </recommendedName>
</protein>